<dbReference type="EnsemblMetazoa" id="XM_032601817">
    <property type="protein sequence ID" value="XP_032457708"/>
    <property type="gene ID" value="LOC100680449"/>
</dbReference>
<dbReference type="RefSeq" id="XP_032457707.1">
    <property type="nucleotide sequence ID" value="XM_032601816.1"/>
</dbReference>
<dbReference type="InterPro" id="IPR052440">
    <property type="entry name" value="Trans_Reg/Chrom_Remod"/>
</dbReference>
<dbReference type="RefSeq" id="XP_032457708.1">
    <property type="nucleotide sequence ID" value="XM_032601817.1"/>
</dbReference>
<dbReference type="GO" id="GO:0008270">
    <property type="term" value="F:zinc ion binding"/>
    <property type="evidence" value="ECO:0007669"/>
    <property type="project" value="UniProtKB-KW"/>
</dbReference>
<dbReference type="EnsemblMetazoa" id="XM_031925970">
    <property type="protein sequence ID" value="XP_031781830"/>
    <property type="gene ID" value="LOC100680449"/>
</dbReference>
<keyword evidence="4" id="KW-0862">Zinc</keyword>
<evidence type="ECO:0000256" key="2">
    <source>
        <dbReference type="ARBA" id="ARBA00022723"/>
    </source>
</evidence>
<feature type="region of interest" description="Disordered" evidence="5">
    <location>
        <begin position="76"/>
        <end position="120"/>
    </location>
</feature>
<feature type="compositionally biased region" description="Basic and acidic residues" evidence="5">
    <location>
        <begin position="81"/>
        <end position="96"/>
    </location>
</feature>
<name>A0A7M7TEJ7_NASVI</name>
<evidence type="ECO:0000313" key="7">
    <source>
        <dbReference type="EnsemblMetazoa" id="XP_032457709"/>
    </source>
</evidence>
<dbReference type="GeneID" id="100680449"/>
<dbReference type="EnsemblMetazoa" id="XM_031925971">
    <property type="protein sequence ID" value="XP_031781831"/>
    <property type="gene ID" value="LOC100680449"/>
</dbReference>
<dbReference type="PANTHER" id="PTHR14955:SF4">
    <property type="entry name" value="PHD-TYPE DOMAIN-CONTAINING PROTEIN"/>
    <property type="match status" value="1"/>
</dbReference>
<dbReference type="Gene3D" id="3.30.40.10">
    <property type="entry name" value="Zinc/RING finger domain, C3HC4 (zinc finger)"/>
    <property type="match status" value="1"/>
</dbReference>
<dbReference type="PROSITE" id="PS51805">
    <property type="entry name" value="EPHD"/>
    <property type="match status" value="1"/>
</dbReference>
<dbReference type="Pfam" id="PF13771">
    <property type="entry name" value="zf-HC5HC2H"/>
    <property type="match status" value="1"/>
</dbReference>
<dbReference type="RefSeq" id="XP_031781830.1">
    <property type="nucleotide sequence ID" value="XM_031925970.2"/>
</dbReference>
<dbReference type="EnsemblMetazoa" id="XM_032601816">
    <property type="protein sequence ID" value="XP_032457707"/>
    <property type="gene ID" value="LOC100680449"/>
</dbReference>
<sequence length="705" mass="80603">MKFDKSINGYMKDQSHEYKQNSSELNSNYNKNATRKGKKGVDFLLEKLERCKKFVNLDNQESPLTNSQINERVAYRFKSMSPDHDKSRSPNSREDDVISPSLSYDDSNDMKQRRKRKLGKPVRLAKELKFTKVHSTFKDFKSQIISKSNSDENSYSLFTSSMPQKDSENSKKIKSEDKERDFEVCQKKGINLKDMHEKKIELNEMDEKKRNQCEKLSILDMSRHLLDTLKNSESTKQRRNSECVFDVCKNNQKMRRKSCDDLQKLLSESAPKINVSNQTTAFYEVESQLEKMFAGIIEIDKNVSKTAMALVDLDKSDEANSEEKTFFIHNSLNKTLLNTKNENMKHQPKTLLKMSTKKTGVTNKISNNRCINIKRNNKNQTVKPKLLKKKLLKKKCNMTFNELAHESTINSNAIKCKGPIIQMKGFQKIPSYIQIINAPKEDDEEKNKDKRKIPSIGIIGRSSKTFQSNADYRGKASNTSLFNSTLSIRYDAQTADLTWVCVFCKRGPHFLVSKHSSNILTTICDVQDFSESCKVTPTILSDLFGPYLIEKNWNEDSTFVNEQETAILSKGESINAHSLEYSAVEDQLLSKCKRKKTKIHDNSKNLYMGMITLGDDDRQWEVWLHEQCIIWTAGVFITGGRICGLQDAVWDAAKSICDTCGLTGANIGCIKRGCKSVAHYCCALTSGWLLDTNHFLPKCNAHENT</sequence>
<keyword evidence="2" id="KW-0479">Metal-binding</keyword>
<keyword evidence="1" id="KW-0597">Phosphoprotein</keyword>
<evidence type="ECO:0000256" key="4">
    <source>
        <dbReference type="ARBA" id="ARBA00022833"/>
    </source>
</evidence>
<dbReference type="KEGG" id="nvi:100680449"/>
<keyword evidence="3" id="KW-0863">Zinc-finger</keyword>
<feature type="region of interest" description="Disordered" evidence="5">
    <location>
        <begin position="151"/>
        <end position="178"/>
    </location>
</feature>
<dbReference type="Proteomes" id="UP000002358">
    <property type="component" value="Unassembled WGS sequence"/>
</dbReference>
<dbReference type="RefSeq" id="XP_031781832.1">
    <property type="nucleotide sequence ID" value="XM_031925972.2"/>
</dbReference>
<feature type="compositionally biased region" description="Polar residues" evidence="5">
    <location>
        <begin position="20"/>
        <end position="32"/>
    </location>
</feature>
<dbReference type="RefSeq" id="XP_031781831.1">
    <property type="nucleotide sequence ID" value="XM_031925971.2"/>
</dbReference>
<evidence type="ECO:0000256" key="1">
    <source>
        <dbReference type="ARBA" id="ARBA00022553"/>
    </source>
</evidence>
<dbReference type="EnsemblMetazoa" id="XM_031925972">
    <property type="protein sequence ID" value="XP_031781832"/>
    <property type="gene ID" value="LOC100680449"/>
</dbReference>
<evidence type="ECO:0000313" key="8">
    <source>
        <dbReference type="Proteomes" id="UP000002358"/>
    </source>
</evidence>
<evidence type="ECO:0000256" key="5">
    <source>
        <dbReference type="SAM" id="MobiDB-lite"/>
    </source>
</evidence>
<dbReference type="RefSeq" id="XP_032457709.1">
    <property type="nucleotide sequence ID" value="XM_032601818.1"/>
</dbReference>
<feature type="region of interest" description="Disordered" evidence="5">
    <location>
        <begin position="1"/>
        <end position="36"/>
    </location>
</feature>
<dbReference type="InterPro" id="IPR013083">
    <property type="entry name" value="Znf_RING/FYVE/PHD"/>
</dbReference>
<feature type="domain" description="PHD-type" evidence="6">
    <location>
        <begin position="593"/>
        <end position="703"/>
    </location>
</feature>
<keyword evidence="8" id="KW-1185">Reference proteome</keyword>
<dbReference type="InParanoid" id="A0A7M7TEJ7"/>
<feature type="compositionally biased region" description="Basic and acidic residues" evidence="5">
    <location>
        <begin position="165"/>
        <end position="178"/>
    </location>
</feature>
<dbReference type="GO" id="GO:0005634">
    <property type="term" value="C:nucleus"/>
    <property type="evidence" value="ECO:0007669"/>
    <property type="project" value="TreeGrafter"/>
</dbReference>
<dbReference type="GO" id="GO:0006357">
    <property type="term" value="P:regulation of transcription by RNA polymerase II"/>
    <property type="evidence" value="ECO:0007669"/>
    <property type="project" value="TreeGrafter"/>
</dbReference>
<organism evidence="7 8">
    <name type="scientific">Nasonia vitripennis</name>
    <name type="common">Parasitic wasp</name>
    <dbReference type="NCBI Taxonomy" id="7425"/>
    <lineage>
        <taxon>Eukaryota</taxon>
        <taxon>Metazoa</taxon>
        <taxon>Ecdysozoa</taxon>
        <taxon>Arthropoda</taxon>
        <taxon>Hexapoda</taxon>
        <taxon>Insecta</taxon>
        <taxon>Pterygota</taxon>
        <taxon>Neoptera</taxon>
        <taxon>Endopterygota</taxon>
        <taxon>Hymenoptera</taxon>
        <taxon>Apocrita</taxon>
        <taxon>Proctotrupomorpha</taxon>
        <taxon>Chalcidoidea</taxon>
        <taxon>Pteromalidae</taxon>
        <taxon>Pteromalinae</taxon>
        <taxon>Nasonia</taxon>
    </lineage>
</organism>
<evidence type="ECO:0000256" key="3">
    <source>
        <dbReference type="ARBA" id="ARBA00022771"/>
    </source>
</evidence>
<evidence type="ECO:0000259" key="6">
    <source>
        <dbReference type="PROSITE" id="PS51805"/>
    </source>
</evidence>
<proteinExistence type="predicted"/>
<dbReference type="EnsemblMetazoa" id="XM_032601818">
    <property type="protein sequence ID" value="XP_032457709"/>
    <property type="gene ID" value="LOC100680449"/>
</dbReference>
<dbReference type="AlphaFoldDB" id="A0A7M7TEJ7"/>
<dbReference type="InterPro" id="IPR034732">
    <property type="entry name" value="EPHD"/>
</dbReference>
<dbReference type="PANTHER" id="PTHR14955">
    <property type="entry name" value="RETINOIC ACID INDUCED 1/TRANSCRIPTION FACTOR 20"/>
    <property type="match status" value="1"/>
</dbReference>
<accession>A0A7M7TEJ7</accession>
<dbReference type="OrthoDB" id="10029243at2759"/>
<protein>
    <recommendedName>
        <fullName evidence="6">PHD-type domain-containing protein</fullName>
    </recommendedName>
</protein>
<reference evidence="7" key="1">
    <citation type="submission" date="2021-01" db="UniProtKB">
        <authorList>
            <consortium name="EnsemblMetazoa"/>
        </authorList>
    </citation>
    <scope>IDENTIFICATION</scope>
</reference>
<feature type="compositionally biased region" description="Polar residues" evidence="5">
    <location>
        <begin position="151"/>
        <end position="164"/>
    </location>
</feature>